<feature type="transmembrane region" description="Helical" evidence="1">
    <location>
        <begin position="257"/>
        <end position="277"/>
    </location>
</feature>
<comment type="caution">
    <text evidence="2">The sequence shown here is derived from an EMBL/GenBank/DDBJ whole genome shotgun (WGS) entry which is preliminary data.</text>
</comment>
<accession>A0A0F9AM79</accession>
<evidence type="ECO:0000256" key="1">
    <source>
        <dbReference type="SAM" id="Phobius"/>
    </source>
</evidence>
<keyword evidence="1" id="KW-0812">Transmembrane</keyword>
<protein>
    <submittedName>
        <fullName evidence="2">Uncharacterized protein</fullName>
    </submittedName>
</protein>
<reference evidence="2" key="1">
    <citation type="journal article" date="2015" name="Nature">
        <title>Complex archaea that bridge the gap between prokaryotes and eukaryotes.</title>
        <authorList>
            <person name="Spang A."/>
            <person name="Saw J.H."/>
            <person name="Jorgensen S.L."/>
            <person name="Zaremba-Niedzwiedzka K."/>
            <person name="Martijn J."/>
            <person name="Lind A.E."/>
            <person name="van Eijk R."/>
            <person name="Schleper C."/>
            <person name="Guy L."/>
            <person name="Ettema T.J."/>
        </authorList>
    </citation>
    <scope>NUCLEOTIDE SEQUENCE</scope>
</reference>
<gene>
    <name evidence="2" type="ORF">LCGC14_2831930</name>
</gene>
<dbReference type="EMBL" id="LAZR01053956">
    <property type="protein sequence ID" value="KKK79594.1"/>
    <property type="molecule type" value="Genomic_DNA"/>
</dbReference>
<name>A0A0F9AM79_9ZZZZ</name>
<organism evidence="2">
    <name type="scientific">marine sediment metagenome</name>
    <dbReference type="NCBI Taxonomy" id="412755"/>
    <lineage>
        <taxon>unclassified sequences</taxon>
        <taxon>metagenomes</taxon>
        <taxon>ecological metagenomes</taxon>
    </lineage>
</organism>
<dbReference type="AlphaFoldDB" id="A0A0F9AM79"/>
<sequence>QVSVGKYLTPALSVLVTELSTFTKSMTRAFEDDTIDKVDSLATKIGVFTAEMALSAKVVFNFGQLAFNTFELFIITPIKSSVIALAAFSKAASNCWNPDAWEEAGNSIGGISSEFDKGFDKLVGNLADIDKAFEHAATTVNKLHAAAAGPQVDESIALKARVSKSLAAMLEVALAADEMEEDVGESIEEVVTLGTMGAVKVASKAAQLMSQTGAFMKGRMGSAVGGMVDSLTRGRADFGAIFKGMAQDFMSFFIKKALFMVVTSFIPGLGSILGGMFDTPVNDRMAARQGRDFILHFISGAMAELQGGSKFAVNITQNSNRIAPAGGGGSSGGGMVVVNMRVTGNVLSDEFVEETIAPKLQKLISDGRSLVAIQDENNTGGRSVRID</sequence>
<keyword evidence="1" id="KW-1133">Transmembrane helix</keyword>
<proteinExistence type="predicted"/>
<evidence type="ECO:0000313" key="2">
    <source>
        <dbReference type="EMBL" id="KKK79594.1"/>
    </source>
</evidence>
<keyword evidence="1" id="KW-0472">Membrane</keyword>
<feature type="non-terminal residue" evidence="2">
    <location>
        <position position="1"/>
    </location>
</feature>